<feature type="region of interest" description="Disordered" evidence="1">
    <location>
        <begin position="309"/>
        <end position="328"/>
    </location>
</feature>
<evidence type="ECO:0000256" key="1">
    <source>
        <dbReference type="SAM" id="MobiDB-lite"/>
    </source>
</evidence>
<accession>A0AAD6WNM0</accession>
<evidence type="ECO:0000313" key="3">
    <source>
        <dbReference type="Proteomes" id="UP001218188"/>
    </source>
</evidence>
<gene>
    <name evidence="2" type="ORF">C8F04DRAFT_1195666</name>
</gene>
<sequence length="823" mass="89403">MWVARDLGQIIAYYFTKGHCRMDESPPSHPIGGHLVPSTTSSSFFYFTHNASFPFVNLQYVSKLRGLFQRLLNQILKLSEKRAGVVPHASVPCTLIIITCLARSFPRNLPRSPSTVVARCEYNSRPRADDTTCEFIRMQIADTSGPVHNNAMLWGTSIQFSVNREFGKAGTELSARLKLTCWLTGDIHLVYSPHIRVASLPALALALGALRPVGLLARPIEMLCTLDNLPSPSPWERLGKWGPLPPPPSIRSIPLQCTAIRLQNSSTPVTALASGAHHSTRRRDTVPLPPVGSQGYMTMMRANKCFSTPPTTRVAAGPAPPGRGWPAIRTTLPARPSVQRLPRLRLTSWPRACFAFRATLPTHSSVQRLPQLRLNSWSAWCGRAASALFRVLRHTAYPFLCAPAALAPSDLVRTCRRLVANLMLFALCFFSSVSSKREWYRVSHHTAHGFLCAAAAPAPLELIFLFEDEWYRVSHHTAHGFLCAAAAPAPLELFFFFEDEVVPPSPHGPRVPLCSGCPSSFGTRGGCGDVGLVVDRPGETFPGLPSDLPGLSLDFPEPGSHQPRRPVTTLHLVDRGIGHFGPHLSLSTHHSHNDTPSKRSPTTDATIDHLIQPTHQWLNVPCNLRHQAASMCATICTSPSEDPSTPHSFRYDFECQGVGEETGAEWGGGIAGTCAKVGEMPDEDKCVLVRVVVSVGRAEAALRDRSYRSTSFPTSSTAGAVCLVGLRGRAMAGMLSAPSASGGVLYVYTGETCVELMEEEEMCLWSGACDGELTGATKRWFRRYAGAGAGVERFNAGAWHAGMTGASARLPRALAPPAGAEKR</sequence>
<protein>
    <submittedName>
        <fullName evidence="2">Uncharacterized protein</fullName>
    </submittedName>
</protein>
<dbReference type="Proteomes" id="UP001218188">
    <property type="component" value="Unassembled WGS sequence"/>
</dbReference>
<organism evidence="2 3">
    <name type="scientific">Mycena alexandri</name>
    <dbReference type="NCBI Taxonomy" id="1745969"/>
    <lineage>
        <taxon>Eukaryota</taxon>
        <taxon>Fungi</taxon>
        <taxon>Dikarya</taxon>
        <taxon>Basidiomycota</taxon>
        <taxon>Agaricomycotina</taxon>
        <taxon>Agaricomycetes</taxon>
        <taxon>Agaricomycetidae</taxon>
        <taxon>Agaricales</taxon>
        <taxon>Marasmiineae</taxon>
        <taxon>Mycenaceae</taxon>
        <taxon>Mycena</taxon>
    </lineage>
</organism>
<comment type="caution">
    <text evidence="2">The sequence shown here is derived from an EMBL/GenBank/DDBJ whole genome shotgun (WGS) entry which is preliminary data.</text>
</comment>
<evidence type="ECO:0000313" key="2">
    <source>
        <dbReference type="EMBL" id="KAJ7021263.1"/>
    </source>
</evidence>
<feature type="region of interest" description="Disordered" evidence="1">
    <location>
        <begin position="583"/>
        <end position="602"/>
    </location>
</feature>
<reference evidence="2" key="1">
    <citation type="submission" date="2023-03" db="EMBL/GenBank/DDBJ databases">
        <title>Massive genome expansion in bonnet fungi (Mycena s.s.) driven by repeated elements and novel gene families across ecological guilds.</title>
        <authorList>
            <consortium name="Lawrence Berkeley National Laboratory"/>
            <person name="Harder C.B."/>
            <person name="Miyauchi S."/>
            <person name="Viragh M."/>
            <person name="Kuo A."/>
            <person name="Thoen E."/>
            <person name="Andreopoulos B."/>
            <person name="Lu D."/>
            <person name="Skrede I."/>
            <person name="Drula E."/>
            <person name="Henrissat B."/>
            <person name="Morin E."/>
            <person name="Kohler A."/>
            <person name="Barry K."/>
            <person name="LaButti K."/>
            <person name="Morin E."/>
            <person name="Salamov A."/>
            <person name="Lipzen A."/>
            <person name="Mereny Z."/>
            <person name="Hegedus B."/>
            <person name="Baldrian P."/>
            <person name="Stursova M."/>
            <person name="Weitz H."/>
            <person name="Taylor A."/>
            <person name="Grigoriev I.V."/>
            <person name="Nagy L.G."/>
            <person name="Martin F."/>
            <person name="Kauserud H."/>
        </authorList>
    </citation>
    <scope>NUCLEOTIDE SEQUENCE</scope>
    <source>
        <strain evidence="2">CBHHK200</strain>
    </source>
</reference>
<keyword evidence="3" id="KW-1185">Reference proteome</keyword>
<proteinExistence type="predicted"/>
<dbReference type="EMBL" id="JARJCM010000237">
    <property type="protein sequence ID" value="KAJ7021263.1"/>
    <property type="molecule type" value="Genomic_DNA"/>
</dbReference>
<dbReference type="AlphaFoldDB" id="A0AAD6WNM0"/>
<name>A0AAD6WNM0_9AGAR</name>